<accession>A0A9N8VS33</accession>
<dbReference type="AlphaFoldDB" id="A0A9N8VS33"/>
<organism evidence="1 2">
    <name type="scientific">Funneliformis caledonium</name>
    <dbReference type="NCBI Taxonomy" id="1117310"/>
    <lineage>
        <taxon>Eukaryota</taxon>
        <taxon>Fungi</taxon>
        <taxon>Fungi incertae sedis</taxon>
        <taxon>Mucoromycota</taxon>
        <taxon>Glomeromycotina</taxon>
        <taxon>Glomeromycetes</taxon>
        <taxon>Glomerales</taxon>
        <taxon>Glomeraceae</taxon>
        <taxon>Funneliformis</taxon>
    </lineage>
</organism>
<keyword evidence="2" id="KW-1185">Reference proteome</keyword>
<evidence type="ECO:0000313" key="2">
    <source>
        <dbReference type="Proteomes" id="UP000789570"/>
    </source>
</evidence>
<evidence type="ECO:0000313" key="1">
    <source>
        <dbReference type="EMBL" id="CAG8458984.1"/>
    </source>
</evidence>
<dbReference type="Proteomes" id="UP000789570">
    <property type="component" value="Unassembled WGS sequence"/>
</dbReference>
<proteinExistence type="predicted"/>
<reference evidence="1" key="1">
    <citation type="submission" date="2021-06" db="EMBL/GenBank/DDBJ databases">
        <authorList>
            <person name="Kallberg Y."/>
            <person name="Tangrot J."/>
            <person name="Rosling A."/>
        </authorList>
    </citation>
    <scope>NUCLEOTIDE SEQUENCE</scope>
    <source>
        <strain evidence="1">UK204</strain>
    </source>
</reference>
<comment type="caution">
    <text evidence="1">The sequence shown here is derived from an EMBL/GenBank/DDBJ whole genome shotgun (WGS) entry which is preliminary data.</text>
</comment>
<protein>
    <submittedName>
        <fullName evidence="1">7490_t:CDS:1</fullName>
    </submittedName>
</protein>
<gene>
    <name evidence="1" type="ORF">FCALED_LOCUS1648</name>
</gene>
<name>A0A9N8VS33_9GLOM</name>
<dbReference type="EMBL" id="CAJVPQ010000220">
    <property type="protein sequence ID" value="CAG8458984.1"/>
    <property type="molecule type" value="Genomic_DNA"/>
</dbReference>
<sequence length="40" mass="4639">MSNSRFIPMTSEINATSKQISLFRFSDIDLEQLFSLKNND</sequence>